<feature type="transmembrane region" description="Helical" evidence="7">
    <location>
        <begin position="203"/>
        <end position="223"/>
    </location>
</feature>
<comment type="caution">
    <text evidence="9">The sequence shown here is derived from an EMBL/GenBank/DDBJ whole genome shotgun (WGS) entry which is preliminary data.</text>
</comment>
<evidence type="ECO:0000313" key="9">
    <source>
        <dbReference type="EMBL" id="KAF3768978.1"/>
    </source>
</evidence>
<feature type="transmembrane region" description="Helical" evidence="7">
    <location>
        <begin position="26"/>
        <end position="49"/>
    </location>
</feature>
<dbReference type="InterPro" id="IPR052337">
    <property type="entry name" value="SAT4-like"/>
</dbReference>
<dbReference type="EMBL" id="MU032345">
    <property type="protein sequence ID" value="KAF3768978.1"/>
    <property type="molecule type" value="Genomic_DNA"/>
</dbReference>
<feature type="transmembrane region" description="Helical" evidence="7">
    <location>
        <begin position="104"/>
        <end position="125"/>
    </location>
</feature>
<feature type="transmembrane region" description="Helical" evidence="7">
    <location>
        <begin position="279"/>
        <end position="299"/>
    </location>
</feature>
<feature type="transmembrane region" description="Helical" evidence="7">
    <location>
        <begin position="146"/>
        <end position="167"/>
    </location>
</feature>
<evidence type="ECO:0000256" key="1">
    <source>
        <dbReference type="ARBA" id="ARBA00004141"/>
    </source>
</evidence>
<protein>
    <recommendedName>
        <fullName evidence="8">Rhodopsin domain-containing protein</fullName>
    </recommendedName>
</protein>
<proteinExistence type="inferred from homology"/>
<evidence type="ECO:0000256" key="2">
    <source>
        <dbReference type="ARBA" id="ARBA00022692"/>
    </source>
</evidence>
<dbReference type="InterPro" id="IPR049326">
    <property type="entry name" value="Rhodopsin_dom_fungi"/>
</dbReference>
<evidence type="ECO:0000256" key="7">
    <source>
        <dbReference type="SAM" id="Phobius"/>
    </source>
</evidence>
<dbReference type="GeneID" id="63837327"/>
<evidence type="ECO:0000256" key="3">
    <source>
        <dbReference type="ARBA" id="ARBA00022989"/>
    </source>
</evidence>
<reference evidence="9" key="1">
    <citation type="journal article" date="2020" name="Phytopathology">
        <title>Genome sequence of the chestnut blight fungus Cryphonectria parasitica EP155: A fundamental resource for an archetypical invasive plant pathogen.</title>
        <authorList>
            <person name="Crouch J.A."/>
            <person name="Dawe A."/>
            <person name="Aerts A."/>
            <person name="Barry K."/>
            <person name="Churchill A.C.L."/>
            <person name="Grimwood J."/>
            <person name="Hillman B."/>
            <person name="Milgroom M.G."/>
            <person name="Pangilinan J."/>
            <person name="Smith M."/>
            <person name="Salamov A."/>
            <person name="Schmutz J."/>
            <person name="Yadav J."/>
            <person name="Grigoriev I.V."/>
            <person name="Nuss D."/>
        </authorList>
    </citation>
    <scope>NUCLEOTIDE SEQUENCE</scope>
    <source>
        <strain evidence="9">EP155</strain>
    </source>
</reference>
<dbReference type="PANTHER" id="PTHR33048">
    <property type="entry name" value="PTH11-LIKE INTEGRAL MEMBRANE PROTEIN (AFU_ORTHOLOGUE AFUA_5G11245)"/>
    <property type="match status" value="1"/>
</dbReference>
<dbReference type="RefSeq" id="XP_040779939.1">
    <property type="nucleotide sequence ID" value="XM_040920198.1"/>
</dbReference>
<evidence type="ECO:0000256" key="5">
    <source>
        <dbReference type="ARBA" id="ARBA00038359"/>
    </source>
</evidence>
<evidence type="ECO:0000256" key="6">
    <source>
        <dbReference type="SAM" id="MobiDB-lite"/>
    </source>
</evidence>
<dbReference type="AlphaFoldDB" id="A0A9P5CS64"/>
<accession>A0A9P5CS64</accession>
<evidence type="ECO:0000259" key="8">
    <source>
        <dbReference type="Pfam" id="PF20684"/>
    </source>
</evidence>
<comment type="similarity">
    <text evidence="5">Belongs to the SAT4 family.</text>
</comment>
<dbReference type="Proteomes" id="UP000803844">
    <property type="component" value="Unassembled WGS sequence"/>
</dbReference>
<keyword evidence="4 7" id="KW-0472">Membrane</keyword>
<keyword evidence="3 7" id="KW-1133">Transmembrane helix</keyword>
<dbReference type="PANTHER" id="PTHR33048:SF47">
    <property type="entry name" value="INTEGRAL MEMBRANE PROTEIN-RELATED"/>
    <property type="match status" value="1"/>
</dbReference>
<evidence type="ECO:0000313" key="10">
    <source>
        <dbReference type="Proteomes" id="UP000803844"/>
    </source>
</evidence>
<dbReference type="GO" id="GO:0016020">
    <property type="term" value="C:membrane"/>
    <property type="evidence" value="ECO:0007669"/>
    <property type="project" value="UniProtKB-SubCell"/>
</dbReference>
<feature type="transmembrane region" description="Helical" evidence="7">
    <location>
        <begin position="235"/>
        <end position="259"/>
    </location>
</feature>
<keyword evidence="10" id="KW-1185">Reference proteome</keyword>
<feature type="compositionally biased region" description="Polar residues" evidence="6">
    <location>
        <begin position="362"/>
        <end position="391"/>
    </location>
</feature>
<comment type="subcellular location">
    <subcellularLocation>
        <location evidence="1">Membrane</location>
        <topology evidence="1">Multi-pass membrane protein</topology>
    </subcellularLocation>
</comment>
<organism evidence="9 10">
    <name type="scientific">Cryphonectria parasitica (strain ATCC 38755 / EP155)</name>
    <dbReference type="NCBI Taxonomy" id="660469"/>
    <lineage>
        <taxon>Eukaryota</taxon>
        <taxon>Fungi</taxon>
        <taxon>Dikarya</taxon>
        <taxon>Ascomycota</taxon>
        <taxon>Pezizomycotina</taxon>
        <taxon>Sordariomycetes</taxon>
        <taxon>Sordariomycetidae</taxon>
        <taxon>Diaporthales</taxon>
        <taxon>Cryphonectriaceae</taxon>
        <taxon>Cryphonectria-Endothia species complex</taxon>
        <taxon>Cryphonectria</taxon>
    </lineage>
</organism>
<feature type="region of interest" description="Disordered" evidence="6">
    <location>
        <begin position="362"/>
        <end position="400"/>
    </location>
</feature>
<feature type="transmembrane region" description="Helical" evidence="7">
    <location>
        <begin position="61"/>
        <end position="84"/>
    </location>
</feature>
<feature type="domain" description="Rhodopsin" evidence="8">
    <location>
        <begin position="45"/>
        <end position="303"/>
    </location>
</feature>
<keyword evidence="2 7" id="KW-0812">Transmembrane</keyword>
<sequence>MTGSLFASIGTVDNLDAPTPFFNHPAAMYGVAIGCLALMTICTGLRLYVRFFVTCCPGIDDAFIIMLFLSTWVATVGSLVLVNAGLGKHLVLLGDDGIVRFSQVFWWANGTYNMALTFVKLSLLTQYLRLFQEHAHLALMDRRRHLTIGLIIAAALWGLTYSFLAWVPCIPISGLWNSTETAVRYAYGSQDIDVFVGTYISHATLNMTLDIAVLSIPLSTWGMGKEEGVDKKSRVALIGLYVVGAVVLACSIVRFGVVVNNRASTKPEFDPSFYGATSIGLSIIEINVATIVAALPVFWPHLRENLDKILITREVEIRVTSGSGFDQLYNDNGTSKRKSQWPTNFTKTPSATTEVVALGTLKSNKSGGQGTDNDQGDFNISGSKGGATNSKSHTRLKSSLSVSSMSKEILIQKH</sequence>
<dbReference type="Pfam" id="PF20684">
    <property type="entry name" value="Fung_rhodopsin"/>
    <property type="match status" value="1"/>
</dbReference>
<dbReference type="OrthoDB" id="61113at2759"/>
<gene>
    <name evidence="9" type="ORF">M406DRAFT_327386</name>
</gene>
<evidence type="ECO:0000256" key="4">
    <source>
        <dbReference type="ARBA" id="ARBA00023136"/>
    </source>
</evidence>
<name>A0A9P5CS64_CRYP1</name>